<reference evidence="2" key="1">
    <citation type="submission" date="2025-08" db="UniProtKB">
        <authorList>
            <consortium name="RefSeq"/>
        </authorList>
    </citation>
    <scope>IDENTIFICATION</scope>
</reference>
<dbReference type="AlphaFoldDB" id="A0AAJ7RCE9"/>
<name>A0AAJ7RCE9_CEPCN</name>
<dbReference type="KEGG" id="ccin:112493985"/>
<dbReference type="Proteomes" id="UP000694920">
    <property type="component" value="Unplaced"/>
</dbReference>
<evidence type="ECO:0000313" key="1">
    <source>
        <dbReference type="Proteomes" id="UP000694920"/>
    </source>
</evidence>
<gene>
    <name evidence="2" type="primary">LOC112493985</name>
</gene>
<keyword evidence="1" id="KW-1185">Reference proteome</keyword>
<sequence length="102" mass="12147">MANRLKYTRIQSIQSTKEAKIDKRLQKTIKKHEDTRGRRCTVTTEIPNVCLDYYNMGKATRDAILEKKRVAERIRYQHIKNNPEQCAVRKEKERCRMLGSKH</sequence>
<evidence type="ECO:0000313" key="2">
    <source>
        <dbReference type="RefSeq" id="XP_024938318.1"/>
    </source>
</evidence>
<dbReference type="RefSeq" id="XP_024938318.1">
    <property type="nucleotide sequence ID" value="XM_025082550.1"/>
</dbReference>
<dbReference type="GeneID" id="112493985"/>
<organism evidence="1 2">
    <name type="scientific">Cephus cinctus</name>
    <name type="common">Wheat stem sawfly</name>
    <dbReference type="NCBI Taxonomy" id="211228"/>
    <lineage>
        <taxon>Eukaryota</taxon>
        <taxon>Metazoa</taxon>
        <taxon>Ecdysozoa</taxon>
        <taxon>Arthropoda</taxon>
        <taxon>Hexapoda</taxon>
        <taxon>Insecta</taxon>
        <taxon>Pterygota</taxon>
        <taxon>Neoptera</taxon>
        <taxon>Endopterygota</taxon>
        <taxon>Hymenoptera</taxon>
        <taxon>Cephoidea</taxon>
        <taxon>Cephidae</taxon>
        <taxon>Cephus</taxon>
    </lineage>
</organism>
<proteinExistence type="predicted"/>
<protein>
    <submittedName>
        <fullName evidence="2">Uncharacterized protein LOC112493985</fullName>
    </submittedName>
</protein>
<accession>A0AAJ7RCE9</accession>